<protein>
    <submittedName>
        <fullName evidence="4">WYL domain-containing protein</fullName>
    </submittedName>
</protein>
<evidence type="ECO:0000259" key="2">
    <source>
        <dbReference type="Pfam" id="PF26107"/>
    </source>
</evidence>
<dbReference type="EMBL" id="SZVP01000001">
    <property type="protein sequence ID" value="TMM47636.1"/>
    <property type="molecule type" value="Genomic_DNA"/>
</dbReference>
<dbReference type="InterPro" id="IPR059020">
    <property type="entry name" value="CapW_CTD"/>
</dbReference>
<name>A0A8H2JPF1_9GAMM</name>
<dbReference type="InterPro" id="IPR051534">
    <property type="entry name" value="CBASS_pafABC_assoc_protein"/>
</dbReference>
<dbReference type="RefSeq" id="WP_138620169.1">
    <property type="nucleotide sequence ID" value="NZ_SZVP01000001.1"/>
</dbReference>
<evidence type="ECO:0000313" key="4">
    <source>
        <dbReference type="EMBL" id="TMM47636.1"/>
    </source>
</evidence>
<organism evidence="4 5">
    <name type="scientific">Colwellia ponticola</name>
    <dbReference type="NCBI Taxonomy" id="2304625"/>
    <lineage>
        <taxon>Bacteria</taxon>
        <taxon>Pseudomonadati</taxon>
        <taxon>Pseudomonadota</taxon>
        <taxon>Gammaproteobacteria</taxon>
        <taxon>Alteromonadales</taxon>
        <taxon>Colwelliaceae</taxon>
        <taxon>Colwellia</taxon>
    </lineage>
</organism>
<keyword evidence="5" id="KW-1185">Reference proteome</keyword>
<comment type="caution">
    <text evidence="4">The sequence shown here is derived from an EMBL/GenBank/DDBJ whole genome shotgun (WGS) entry which is preliminary data.</text>
</comment>
<dbReference type="Pfam" id="PF26109">
    <property type="entry name" value="WHD_BrxR"/>
    <property type="match status" value="1"/>
</dbReference>
<dbReference type="InterPro" id="IPR059019">
    <property type="entry name" value="WHD_CapW"/>
</dbReference>
<evidence type="ECO:0000313" key="5">
    <source>
        <dbReference type="Proteomes" id="UP000307702"/>
    </source>
</evidence>
<dbReference type="InterPro" id="IPR016634">
    <property type="entry name" value="CapW-like"/>
</dbReference>
<feature type="domain" description="WYL" evidence="1">
    <location>
        <begin position="122"/>
        <end position="186"/>
    </location>
</feature>
<dbReference type="PROSITE" id="PS52050">
    <property type="entry name" value="WYL"/>
    <property type="match status" value="1"/>
</dbReference>
<dbReference type="Proteomes" id="UP000307702">
    <property type="component" value="Unassembled WGS sequence"/>
</dbReference>
<feature type="domain" description="DNA-binding transcriptional repressor CapW C-terminal dimerisation" evidence="2">
    <location>
        <begin position="206"/>
        <end position="270"/>
    </location>
</feature>
<accession>A0A8H2JPF1</accession>
<dbReference type="AlphaFoldDB" id="A0A8H2JPF1"/>
<feature type="domain" description="DNA-binding transcriptional repressor CapW winged helix-turn-helix" evidence="3">
    <location>
        <begin position="4"/>
        <end position="81"/>
    </location>
</feature>
<dbReference type="InterPro" id="IPR026881">
    <property type="entry name" value="WYL_dom"/>
</dbReference>
<sequence length="284" mass="32557">MSKEVTERFSFINSVVGWEGQINATHVATKFQLSRQSASAVLKDYRQQYPHYLQYDASQKAFIATQAFNAVFINNALSNSFAQYLSAMPLAETISASQFTTHSNCVFEVEAPLRNINPLQIRPILRAIREQLQIDIGYISLSSPNYLDRIIQPHALIFDGLRWHVRAYCNKNQQFRDFTLSRFNGVATFEGKATHSAVQDKKWNTIVDVVIQADPRFSDQQKRIIEQDFQMQQGKKTIPTRAALVNYLLRRLHIDSYKNSPEEQQIVLTQASRKAIAPYLPQPT</sequence>
<evidence type="ECO:0000259" key="3">
    <source>
        <dbReference type="Pfam" id="PF26109"/>
    </source>
</evidence>
<gene>
    <name evidence="4" type="ORF">FCS21_01250</name>
</gene>
<reference evidence="4 5" key="1">
    <citation type="submission" date="2019-05" db="EMBL/GenBank/DDBJ databases">
        <title>Colwellia ponticola sp. nov., isolated from seawater.</title>
        <authorList>
            <person name="Yoon J.-H."/>
        </authorList>
    </citation>
    <scope>NUCLEOTIDE SEQUENCE [LARGE SCALE GENOMIC DNA]</scope>
    <source>
        <strain evidence="4 5">OISW-25</strain>
    </source>
</reference>
<dbReference type="OrthoDB" id="6400324at2"/>
<dbReference type="PIRSF" id="PIRSF015558">
    <property type="entry name" value="Txn_reg_DeoR_prd"/>
    <property type="match status" value="1"/>
</dbReference>
<dbReference type="Pfam" id="PF26107">
    <property type="entry name" value="BrxR_CTD"/>
    <property type="match status" value="1"/>
</dbReference>
<dbReference type="PANTHER" id="PTHR34580">
    <property type="match status" value="1"/>
</dbReference>
<proteinExistence type="predicted"/>
<dbReference type="PANTHER" id="PTHR34580:SF3">
    <property type="entry name" value="PROTEIN PAFB"/>
    <property type="match status" value="1"/>
</dbReference>
<evidence type="ECO:0000259" key="1">
    <source>
        <dbReference type="Pfam" id="PF13280"/>
    </source>
</evidence>
<dbReference type="Pfam" id="PF13280">
    <property type="entry name" value="WYL"/>
    <property type="match status" value="1"/>
</dbReference>